<evidence type="ECO:0000256" key="1">
    <source>
        <dbReference type="SAM" id="Phobius"/>
    </source>
</evidence>
<evidence type="ECO:0000313" key="2">
    <source>
        <dbReference type="EMBL" id="KQB86082.1"/>
    </source>
</evidence>
<name>A0A0N8W096_9CORY</name>
<dbReference type="PATRIC" id="fig|1544413.3.peg.1436"/>
<feature type="transmembrane region" description="Helical" evidence="1">
    <location>
        <begin position="342"/>
        <end position="364"/>
    </location>
</feature>
<keyword evidence="1" id="KW-0812">Transmembrane</keyword>
<gene>
    <name evidence="2" type="ORF">Clow_01435</name>
</gene>
<keyword evidence="1" id="KW-0472">Membrane</keyword>
<keyword evidence="1" id="KW-1133">Transmembrane helix</keyword>
<reference evidence="2 3" key="1">
    <citation type="submission" date="2015-10" db="EMBL/GenBank/DDBJ databases">
        <title>Corynebacteirum lowii and Corynebacterium oculi species nova, derived from human clinical disease and and emended description of Corynebacterium mastiditis.</title>
        <authorList>
            <person name="Bernard K."/>
            <person name="Pacheco A.L."/>
            <person name="Mcdougall C."/>
            <person name="Burtx T."/>
            <person name="Weibe D."/>
            <person name="Tyler S."/>
            <person name="Olson A.B."/>
            <person name="Cnockaert M."/>
            <person name="Eguchi H."/>
            <person name="Kuwahara T."/>
            <person name="Nakayama-Imaohji H."/>
            <person name="Boudewijins M."/>
            <person name="Van Hoecke F."/>
            <person name="Bernier A.-M."/>
            <person name="Vandamme P."/>
        </authorList>
    </citation>
    <scope>NUCLEOTIDE SEQUENCE [LARGE SCALE GENOMIC DNA]</scope>
    <source>
        <strain evidence="2 3">NML 130206</strain>
    </source>
</reference>
<dbReference type="PANTHER" id="PTHR41771:SF1">
    <property type="entry name" value="MEMBRANE PROTEIN"/>
    <property type="match status" value="1"/>
</dbReference>
<dbReference type="EMBL" id="LKEV01000004">
    <property type="protein sequence ID" value="KQB86082.1"/>
    <property type="molecule type" value="Genomic_DNA"/>
</dbReference>
<proteinExistence type="predicted"/>
<feature type="transmembrane region" description="Helical" evidence="1">
    <location>
        <begin position="25"/>
        <end position="46"/>
    </location>
</feature>
<feature type="transmembrane region" description="Helical" evidence="1">
    <location>
        <begin position="213"/>
        <end position="232"/>
    </location>
</feature>
<organism evidence="2 3">
    <name type="scientific">Corynebacterium lowii</name>
    <dbReference type="NCBI Taxonomy" id="1544413"/>
    <lineage>
        <taxon>Bacteria</taxon>
        <taxon>Bacillati</taxon>
        <taxon>Actinomycetota</taxon>
        <taxon>Actinomycetes</taxon>
        <taxon>Mycobacteriales</taxon>
        <taxon>Corynebacteriaceae</taxon>
        <taxon>Corynebacterium</taxon>
    </lineage>
</organism>
<dbReference type="Proteomes" id="UP000050488">
    <property type="component" value="Unassembled WGS sequence"/>
</dbReference>
<feature type="transmembrane region" description="Helical" evidence="1">
    <location>
        <begin position="278"/>
        <end position="301"/>
    </location>
</feature>
<feature type="transmembrane region" description="Helical" evidence="1">
    <location>
        <begin position="165"/>
        <end position="182"/>
    </location>
</feature>
<dbReference type="OrthoDB" id="5846312at2"/>
<evidence type="ECO:0000313" key="3">
    <source>
        <dbReference type="Proteomes" id="UP000050488"/>
    </source>
</evidence>
<dbReference type="RefSeq" id="WP_055178062.1">
    <property type="nucleotide sequence ID" value="NZ_JAUSQY010000001.1"/>
</dbReference>
<feature type="transmembrane region" description="Helical" evidence="1">
    <location>
        <begin position="239"/>
        <end position="258"/>
    </location>
</feature>
<dbReference type="PANTHER" id="PTHR41771">
    <property type="entry name" value="MEMBRANE PROTEIN-RELATED"/>
    <property type="match status" value="1"/>
</dbReference>
<accession>A0A0N8W096</accession>
<comment type="caution">
    <text evidence="2">The sequence shown here is derived from an EMBL/GenBank/DDBJ whole genome shotgun (WGS) entry which is preliminary data.</text>
</comment>
<keyword evidence="3" id="KW-1185">Reference proteome</keyword>
<sequence length="422" mass="43724">MGRHSSPQNQPQQTDSPKNLTLPRLALLLGIALAGLASTVAVVFNWPNSQETEISDSFSASSFNRTLVEGTVTLVDNNACNSPSISTVFEGAPVTPLETPTQDCRRALVDITSGDFAGQRTMLVTHGLPGEPDFEEGQKILLSQTRTADGGTTMSFADYERTTPLLVWGAVIVLALVLFAGWRGVRALVGLGVTLGMIGAFLLPALASGHDSALLAVITGALVLLVVVPLVHGLNWKSAAALGGTLLALLVAAGLTSIGLSSTGVRGLGDDENLTIMLYLPGVSVLGLLAAGFIIGTLGVLNDVTIAQASTINELAELDPQATPWRLFLGAMKVGQDHIASVVYTLVLSYTGAALPLLLLISVAQRPLGETLSSDVVATELLRSGIGGLALILAVPLTTLIAAWTVPERGSGERNDTGAQQA</sequence>
<protein>
    <submittedName>
        <fullName evidence="2">YibE/F-like protein</fullName>
    </submittedName>
</protein>
<feature type="transmembrane region" description="Helical" evidence="1">
    <location>
        <begin position="384"/>
        <end position="406"/>
    </location>
</feature>
<dbReference type="AlphaFoldDB" id="A0A0N8W096"/>
<dbReference type="Pfam" id="PF07907">
    <property type="entry name" value="YibE_F"/>
    <property type="match status" value="1"/>
</dbReference>
<dbReference type="InterPro" id="IPR012507">
    <property type="entry name" value="YibE_F"/>
</dbReference>
<feature type="transmembrane region" description="Helical" evidence="1">
    <location>
        <begin position="189"/>
        <end position="207"/>
    </location>
</feature>